<keyword evidence="7" id="KW-1185">Reference proteome</keyword>
<dbReference type="Gene3D" id="3.90.1720.30">
    <property type="entry name" value="PPPDE domains"/>
    <property type="match status" value="1"/>
</dbReference>
<proteinExistence type="inferred from homology"/>
<name>A0AAN7I2X1_9FUNG</name>
<gene>
    <name evidence="6" type="primary">ACH1</name>
    <name evidence="6" type="ORF">ATC70_008852</name>
</gene>
<evidence type="ECO:0000313" key="6">
    <source>
        <dbReference type="EMBL" id="KAK4518632.1"/>
    </source>
</evidence>
<dbReference type="RefSeq" id="XP_064685298.1">
    <property type="nucleotide sequence ID" value="XM_064828096.1"/>
</dbReference>
<sequence length="285" mass="31121">MFGLIRNAFSKTEVDSEQEKRKIVLNVYDMLQPGFITNVGYCLGIGIYHSGIEIGEHEYCFGGHDYEHVTGVFMVQPKIGPQGLLFKQSISMGYTNLSQQQVDKVLQEISKEYVGTSYKLLTRNCNHFSEDLCKRLTGKQAPGWINRAAKLGTMFPCVIPTEWVEPPDATTIKSEASGSPSSSSCSSNTPLKKPATSSPPSPVSAAPPPKVSTTTTATTPVKMKRLSSSPSSRRPSGSDSIRLVRTPVMEDDEIDCASPVKEPDTYRPEVIRSATQLSITAPVEL</sequence>
<dbReference type="GO" id="GO:0101005">
    <property type="term" value="F:deubiquitinase activity"/>
    <property type="evidence" value="ECO:0007669"/>
    <property type="project" value="TreeGrafter"/>
</dbReference>
<dbReference type="PROSITE" id="PS51858">
    <property type="entry name" value="PPPDE"/>
    <property type="match status" value="1"/>
</dbReference>
<reference evidence="6 7" key="1">
    <citation type="submission" date="2022-11" db="EMBL/GenBank/DDBJ databases">
        <title>Mucor velutinosus strain NIH1002 WGS.</title>
        <authorList>
            <person name="Subramanian P."/>
            <person name="Mullikin J.C."/>
            <person name="Segre J.A."/>
            <person name="Zelazny A.M."/>
        </authorList>
    </citation>
    <scope>NUCLEOTIDE SEQUENCE [LARGE SCALE GENOMIC DNA]</scope>
    <source>
        <strain evidence="6 7">NIH1002</strain>
    </source>
</reference>
<dbReference type="InterPro" id="IPR042266">
    <property type="entry name" value="PPPDE_sf"/>
</dbReference>
<dbReference type="GeneID" id="89952538"/>
<evidence type="ECO:0000256" key="3">
    <source>
        <dbReference type="ARBA" id="ARBA00022801"/>
    </source>
</evidence>
<keyword evidence="3 6" id="KW-0378">Hydrolase</keyword>
<dbReference type="PANTHER" id="PTHR12378">
    <property type="entry name" value="DESUMOYLATING ISOPEPTIDASE"/>
    <property type="match status" value="1"/>
</dbReference>
<dbReference type="PANTHER" id="PTHR12378:SF80">
    <property type="entry name" value="IP06716P-RELATED"/>
    <property type="match status" value="1"/>
</dbReference>
<protein>
    <submittedName>
        <fullName evidence="6">Acetyl-CoA hydrolase</fullName>
        <ecNumber evidence="6">3.1.2.1</ecNumber>
    </submittedName>
</protein>
<dbReference type="AlphaFoldDB" id="A0AAN7I2X1"/>
<evidence type="ECO:0000256" key="2">
    <source>
        <dbReference type="ARBA" id="ARBA00022670"/>
    </source>
</evidence>
<dbReference type="SMART" id="SM01179">
    <property type="entry name" value="DUF862"/>
    <property type="match status" value="1"/>
</dbReference>
<dbReference type="Pfam" id="PF05903">
    <property type="entry name" value="Peptidase_C97"/>
    <property type="match status" value="1"/>
</dbReference>
<feature type="compositionally biased region" description="Pro residues" evidence="4">
    <location>
        <begin position="197"/>
        <end position="210"/>
    </location>
</feature>
<dbReference type="EC" id="3.1.2.1" evidence="6"/>
<organism evidence="6 7">
    <name type="scientific">Mucor velutinosus</name>
    <dbReference type="NCBI Taxonomy" id="708070"/>
    <lineage>
        <taxon>Eukaryota</taxon>
        <taxon>Fungi</taxon>
        <taxon>Fungi incertae sedis</taxon>
        <taxon>Mucoromycota</taxon>
        <taxon>Mucoromycotina</taxon>
        <taxon>Mucoromycetes</taxon>
        <taxon>Mucorales</taxon>
        <taxon>Mucorineae</taxon>
        <taxon>Mucoraceae</taxon>
        <taxon>Mucor</taxon>
    </lineage>
</organism>
<feature type="domain" description="PPPDE" evidence="5">
    <location>
        <begin position="21"/>
        <end position="163"/>
    </location>
</feature>
<evidence type="ECO:0000313" key="7">
    <source>
        <dbReference type="Proteomes" id="UP001304243"/>
    </source>
</evidence>
<dbReference type="GO" id="GO:0006508">
    <property type="term" value="P:proteolysis"/>
    <property type="evidence" value="ECO:0007669"/>
    <property type="project" value="UniProtKB-KW"/>
</dbReference>
<dbReference type="Proteomes" id="UP001304243">
    <property type="component" value="Unassembled WGS sequence"/>
</dbReference>
<dbReference type="EMBL" id="JASEJX010000012">
    <property type="protein sequence ID" value="KAK4518632.1"/>
    <property type="molecule type" value="Genomic_DNA"/>
</dbReference>
<evidence type="ECO:0000256" key="4">
    <source>
        <dbReference type="SAM" id="MobiDB-lite"/>
    </source>
</evidence>
<dbReference type="InterPro" id="IPR008580">
    <property type="entry name" value="PPPDE_dom"/>
</dbReference>
<comment type="similarity">
    <text evidence="1">Belongs to the DeSI family.</text>
</comment>
<dbReference type="GO" id="GO:0016579">
    <property type="term" value="P:protein deubiquitination"/>
    <property type="evidence" value="ECO:0007669"/>
    <property type="project" value="TreeGrafter"/>
</dbReference>
<evidence type="ECO:0000256" key="1">
    <source>
        <dbReference type="ARBA" id="ARBA00008140"/>
    </source>
</evidence>
<feature type="compositionally biased region" description="Low complexity" evidence="4">
    <location>
        <begin position="174"/>
        <end position="196"/>
    </location>
</feature>
<keyword evidence="2" id="KW-0645">Protease</keyword>
<accession>A0AAN7I2X1</accession>
<evidence type="ECO:0000259" key="5">
    <source>
        <dbReference type="PROSITE" id="PS51858"/>
    </source>
</evidence>
<feature type="region of interest" description="Disordered" evidence="4">
    <location>
        <begin position="170"/>
        <end position="251"/>
    </location>
</feature>
<comment type="caution">
    <text evidence="6">The sequence shown here is derived from an EMBL/GenBank/DDBJ whole genome shotgun (WGS) entry which is preliminary data.</text>
</comment>
<feature type="compositionally biased region" description="Low complexity" evidence="4">
    <location>
        <begin position="211"/>
        <end position="240"/>
    </location>
</feature>
<dbReference type="GO" id="GO:0003986">
    <property type="term" value="F:acetyl-CoA hydrolase activity"/>
    <property type="evidence" value="ECO:0007669"/>
    <property type="project" value="UniProtKB-EC"/>
</dbReference>